<dbReference type="EMBL" id="JH993809">
    <property type="protein sequence ID" value="ELQ76876.1"/>
    <property type="molecule type" value="Genomic_DNA"/>
</dbReference>
<feature type="compositionally biased region" description="Basic and acidic residues" evidence="1">
    <location>
        <begin position="358"/>
        <end position="383"/>
    </location>
</feature>
<dbReference type="OMA" id="DDIDKYW"/>
<reference evidence="2 3" key="1">
    <citation type="journal article" date="2012" name="PLoS Pathog.">
        <title>The genome of the obligate intracellular parasite Trachipleistophora hominis: new insights into microsporidian genome dynamics and reductive evolution.</title>
        <authorList>
            <person name="Heinz E."/>
            <person name="Williams T.A."/>
            <person name="Nakjang S."/>
            <person name="Noel C.J."/>
            <person name="Swan D.C."/>
            <person name="Goldberg A.V."/>
            <person name="Harris S.R."/>
            <person name="Weinmaier T."/>
            <person name="Markert S."/>
            <person name="Becher D."/>
            <person name="Bernhardt J."/>
            <person name="Dagan T."/>
            <person name="Hacker C."/>
            <person name="Lucocq J.M."/>
            <person name="Schweder T."/>
            <person name="Rattei T."/>
            <person name="Hall N."/>
            <person name="Hirt R.P."/>
            <person name="Embley T.M."/>
        </authorList>
    </citation>
    <scope>NUCLEOTIDE SEQUENCE [LARGE SCALE GENOMIC DNA]</scope>
</reference>
<organism evidence="2 3">
    <name type="scientific">Trachipleistophora hominis</name>
    <name type="common">Microsporidian parasite</name>
    <dbReference type="NCBI Taxonomy" id="72359"/>
    <lineage>
        <taxon>Eukaryota</taxon>
        <taxon>Fungi</taxon>
        <taxon>Fungi incertae sedis</taxon>
        <taxon>Microsporidia</taxon>
        <taxon>Pleistophoridae</taxon>
        <taxon>Trachipleistophora</taxon>
    </lineage>
</organism>
<dbReference type="OrthoDB" id="2195577at2759"/>
<proteinExistence type="predicted"/>
<feature type="compositionally biased region" description="Polar residues" evidence="1">
    <location>
        <begin position="423"/>
        <end position="433"/>
    </location>
</feature>
<evidence type="ECO:0000313" key="2">
    <source>
        <dbReference type="EMBL" id="ELQ76876.1"/>
    </source>
</evidence>
<dbReference type="AlphaFoldDB" id="L7K0B8"/>
<feature type="compositionally biased region" description="Basic and acidic residues" evidence="1">
    <location>
        <begin position="226"/>
        <end position="239"/>
    </location>
</feature>
<keyword evidence="3" id="KW-1185">Reference proteome</keyword>
<evidence type="ECO:0000313" key="3">
    <source>
        <dbReference type="Proteomes" id="UP000011185"/>
    </source>
</evidence>
<name>L7K0B8_TRAHO</name>
<gene>
    <name evidence="2" type="ORF">THOM_0135</name>
</gene>
<dbReference type="Proteomes" id="UP000011185">
    <property type="component" value="Unassembled WGS sequence"/>
</dbReference>
<feature type="region of interest" description="Disordered" evidence="1">
    <location>
        <begin position="199"/>
        <end position="260"/>
    </location>
</feature>
<dbReference type="VEuPathDB" id="MicrosporidiaDB:THOM_0135"/>
<feature type="region of interest" description="Disordered" evidence="1">
    <location>
        <begin position="330"/>
        <end position="433"/>
    </location>
</feature>
<protein>
    <submittedName>
        <fullName evidence="2">Uncharacterized protein</fullName>
    </submittedName>
</protein>
<dbReference type="InParanoid" id="L7K0B8"/>
<feature type="compositionally biased region" description="Basic residues" evidence="1">
    <location>
        <begin position="392"/>
        <end position="405"/>
    </location>
</feature>
<feature type="compositionally biased region" description="Polar residues" evidence="1">
    <location>
        <begin position="156"/>
        <end position="177"/>
    </location>
</feature>
<dbReference type="HOGENOM" id="CLU_566438_0_0_1"/>
<feature type="region of interest" description="Disordered" evidence="1">
    <location>
        <begin position="156"/>
        <end position="180"/>
    </location>
</feature>
<accession>L7K0B8</accession>
<evidence type="ECO:0000256" key="1">
    <source>
        <dbReference type="SAM" id="MobiDB-lite"/>
    </source>
</evidence>
<feature type="compositionally biased region" description="Acidic residues" evidence="1">
    <location>
        <begin position="330"/>
        <end position="339"/>
    </location>
</feature>
<feature type="compositionally biased region" description="Basic and acidic residues" evidence="1">
    <location>
        <begin position="246"/>
        <end position="260"/>
    </location>
</feature>
<sequence>MIKPSINYLISMFYPESMYSKALVVYFHFHVPSLLPCNFDNPSTTQAMRLTYKPLQRRKSKMLTTVNLDDDIDKYWTNATKVLDNDVYDLEEFSFLEKSVNLEEMDGKGNNEKNIEINDMRERTEYEHRNVMNNKQDNTMNVQNNVEEQNDNNVISNEQNIGTTNPKRVDSDNSINSGAKVDGDQHFINFSSLEENSFSIGRDSDGVVSSNEKENNHVENISGIKAGKDASSTRDEKDNGLIAEAEPEKNSKMRDFNLRDSDKKKKKKSFFDFNTMKKIETAYDDDVSVDGVVEDKKEDLGGACNVVEDFPAEDDAVDYNVSRAEYEDEYAIDQNEESTNDAQQEEYAGQHDTSIGAVERDAYSRETAEERSKTRMKREELKEIVSVMPMRKSGKRKILQNKTNKKKDTAERDSKRKRRSSSNENMDSNIVSNISARQAKNGFVPLVIENNLETAVLNLQENAYIEDEAATKSFSFYVTKGKFTIKRGDKEFLLKRDGMLVINEGESFVCKGVSRGGNTGIVTYKIT</sequence>